<proteinExistence type="inferred from homology"/>
<name>A0A9X1UTZ7_9GAMM</name>
<keyword evidence="4" id="KW-1185">Reference proteome</keyword>
<dbReference type="AlphaFoldDB" id="A0A9X1UTZ7"/>
<dbReference type="Pfam" id="PF01051">
    <property type="entry name" value="Rep3_N"/>
    <property type="match status" value="1"/>
</dbReference>
<dbReference type="InterPro" id="IPR036388">
    <property type="entry name" value="WH-like_DNA-bd_sf"/>
</dbReference>
<evidence type="ECO:0000313" key="3">
    <source>
        <dbReference type="EMBL" id="MCG8148811.1"/>
    </source>
</evidence>
<dbReference type="Proteomes" id="UP001139238">
    <property type="component" value="Unassembled WGS sequence"/>
</dbReference>
<organism evidence="3 4">
    <name type="scientific">Moraxella tetraodonis</name>
    <dbReference type="NCBI Taxonomy" id="2767221"/>
    <lineage>
        <taxon>Bacteria</taxon>
        <taxon>Pseudomonadati</taxon>
        <taxon>Pseudomonadota</taxon>
        <taxon>Gammaproteobacteria</taxon>
        <taxon>Moraxellales</taxon>
        <taxon>Moraxellaceae</taxon>
        <taxon>Moraxella</taxon>
    </lineage>
</organism>
<feature type="domain" description="Initiator Rep protein WH1" evidence="2">
    <location>
        <begin position="6"/>
        <end position="165"/>
    </location>
</feature>
<dbReference type="InterPro" id="IPR000525">
    <property type="entry name" value="Initiator_Rep_WH1"/>
</dbReference>
<dbReference type="Gene3D" id="1.10.10.10">
    <property type="entry name" value="Winged helix-like DNA-binding domain superfamily/Winged helix DNA-binding domain"/>
    <property type="match status" value="2"/>
</dbReference>
<protein>
    <submittedName>
        <fullName evidence="3">Replication initiation protein</fullName>
    </submittedName>
</protein>
<comment type="similarity">
    <text evidence="1">Belongs to the initiator RepB protein family.</text>
</comment>
<evidence type="ECO:0000256" key="1">
    <source>
        <dbReference type="ARBA" id="ARBA00038283"/>
    </source>
</evidence>
<dbReference type="RefSeq" id="WP_239744030.1">
    <property type="nucleotide sequence ID" value="NZ_JACSYB010000006.1"/>
</dbReference>
<evidence type="ECO:0000259" key="2">
    <source>
        <dbReference type="Pfam" id="PF01051"/>
    </source>
</evidence>
<reference evidence="3" key="1">
    <citation type="submission" date="2021-08" db="EMBL/GenBank/DDBJ databases">
        <title>Complete genome sequence of Moraxella sp strain PS-22.</title>
        <authorList>
            <person name="Das S.K."/>
        </authorList>
    </citation>
    <scope>NUCLEOTIDE SEQUENCE</scope>
    <source>
        <strain evidence="3">PS-22</strain>
    </source>
</reference>
<dbReference type="GO" id="GO:0006270">
    <property type="term" value="P:DNA replication initiation"/>
    <property type="evidence" value="ECO:0007669"/>
    <property type="project" value="InterPro"/>
</dbReference>
<evidence type="ECO:0000313" key="4">
    <source>
        <dbReference type="Proteomes" id="UP001139238"/>
    </source>
</evidence>
<sequence>MDNWHVIKSNTLIEASINLTIVEARILDLVFSDISSVPEIEKDAYIQLDDMNEFKVHVSDYIKAYESCELNNAYSTMKEASERLFTRYFSYYKESEHFEDALEFHKTRWVYDIGYAENEAYITVKLNPIVIGMVGKLKTCFTQYNITHKAGLNGQYAYRLYDMCKQWENKKYDTEISLFKLRERFGLENDQYKTMSNFKRVVLEPAVKQINESPASDIIVKYEQQKTGKVITGFIFKVKSKKKPIEGKSKDITPNNEKLKTSWQKNGLSDKQIDKISIYAEEFTTANSNFMSPNFRGSFTELINSWRPMLKDPEKIKDFHKVQELLDRQPS</sequence>
<accession>A0A9X1UTZ7</accession>
<gene>
    <name evidence="3" type="ORF">H9W84_11925</name>
</gene>
<dbReference type="InterPro" id="IPR036390">
    <property type="entry name" value="WH_DNA-bd_sf"/>
</dbReference>
<dbReference type="EMBL" id="JACSYB010000006">
    <property type="protein sequence ID" value="MCG8148811.1"/>
    <property type="molecule type" value="Genomic_DNA"/>
</dbReference>
<comment type="caution">
    <text evidence="3">The sequence shown here is derived from an EMBL/GenBank/DDBJ whole genome shotgun (WGS) entry which is preliminary data.</text>
</comment>
<dbReference type="SUPFAM" id="SSF46785">
    <property type="entry name" value="Winged helix' DNA-binding domain"/>
    <property type="match status" value="2"/>
</dbReference>
<dbReference type="GO" id="GO:0003887">
    <property type="term" value="F:DNA-directed DNA polymerase activity"/>
    <property type="evidence" value="ECO:0007669"/>
    <property type="project" value="InterPro"/>
</dbReference>
<dbReference type="Pfam" id="PF21205">
    <property type="entry name" value="Rep3_C"/>
    <property type="match status" value="1"/>
</dbReference>